<dbReference type="InterPro" id="IPR006076">
    <property type="entry name" value="FAD-dep_OxRdtase"/>
</dbReference>
<sequence length="408" mass="43651">MGRKLDLDTGTPVWSAYRAPHVQAAPLTRDVACDVLVVGLGISGAMVAEALTAQGLSVIGVDRRGPMCGSTRSTTALVQFEIDEPITSLSGKIGQAKAEQAWRRSRLAVTNLRGRIEQLGIACRPETRSSLFIAGNVLGAGMLREEAQARAAAGLRATYLTALALKEDFGIDRAGAILSDNNLALDPLKLTAGFLRVAARRKARFYAPVEVTRLVHHASDVVAETRQGRTITAGHVVLATGYELMDVAPSDTHSIISTYVIATKPQKASLWPGAAFIWEASDPYLYMRATHDGRVICGGEDEEFQDEDRRDALIPAKTERLAKKLKQLFPQLDTKPDFAWAGSFGSTTTGLPSIGPLPGRPRVFAVQGYGGNGITFSQIASELVATTIAGGRDTDAELFAFGRKDSTA</sequence>
<accession>A0A7W6AHS0</accession>
<reference evidence="3" key="4">
    <citation type="submission" date="2023-01" db="EMBL/GenBank/DDBJ databases">
        <title>Draft genome sequence of Methylobacterium brachythecii strain NBRC 107710.</title>
        <authorList>
            <person name="Sun Q."/>
            <person name="Mori K."/>
        </authorList>
    </citation>
    <scope>NUCLEOTIDE SEQUENCE</scope>
    <source>
        <strain evidence="3">NBRC 107710</strain>
    </source>
</reference>
<dbReference type="SUPFAM" id="SSF51905">
    <property type="entry name" value="FAD/NAD(P)-binding domain"/>
    <property type="match status" value="1"/>
</dbReference>
<keyword evidence="6" id="KW-1185">Reference proteome</keyword>
<organism evidence="4 5">
    <name type="scientific">Methylobacterium brachythecii</name>
    <dbReference type="NCBI Taxonomy" id="1176177"/>
    <lineage>
        <taxon>Bacteria</taxon>
        <taxon>Pseudomonadati</taxon>
        <taxon>Pseudomonadota</taxon>
        <taxon>Alphaproteobacteria</taxon>
        <taxon>Hyphomicrobiales</taxon>
        <taxon>Methylobacteriaceae</taxon>
        <taxon>Methylobacterium</taxon>
    </lineage>
</organism>
<evidence type="ECO:0000313" key="3">
    <source>
        <dbReference type="EMBL" id="GLS46330.1"/>
    </source>
</evidence>
<evidence type="ECO:0000256" key="1">
    <source>
        <dbReference type="ARBA" id="ARBA00023002"/>
    </source>
</evidence>
<comment type="caution">
    <text evidence="4">The sequence shown here is derived from an EMBL/GenBank/DDBJ whole genome shotgun (WGS) entry which is preliminary data.</text>
</comment>
<dbReference type="Proteomes" id="UP001156881">
    <property type="component" value="Unassembled WGS sequence"/>
</dbReference>
<proteinExistence type="predicted"/>
<dbReference type="Gene3D" id="3.30.9.10">
    <property type="entry name" value="D-Amino Acid Oxidase, subunit A, domain 2"/>
    <property type="match status" value="1"/>
</dbReference>
<dbReference type="Gene3D" id="3.50.50.60">
    <property type="entry name" value="FAD/NAD(P)-binding domain"/>
    <property type="match status" value="1"/>
</dbReference>
<dbReference type="GO" id="GO:0005737">
    <property type="term" value="C:cytoplasm"/>
    <property type="evidence" value="ECO:0007669"/>
    <property type="project" value="TreeGrafter"/>
</dbReference>
<evidence type="ECO:0000313" key="6">
    <source>
        <dbReference type="Proteomes" id="UP001156881"/>
    </source>
</evidence>
<reference evidence="4 5" key="3">
    <citation type="submission" date="2020-08" db="EMBL/GenBank/DDBJ databases">
        <title>Genomic Encyclopedia of Type Strains, Phase IV (KMG-IV): sequencing the most valuable type-strain genomes for metagenomic binning, comparative biology and taxonomic classification.</title>
        <authorList>
            <person name="Goeker M."/>
        </authorList>
    </citation>
    <scope>NUCLEOTIDE SEQUENCE [LARGE SCALE GENOMIC DNA]</scope>
    <source>
        <strain evidence="4 5">DSM 24105</strain>
    </source>
</reference>
<evidence type="ECO:0000313" key="5">
    <source>
        <dbReference type="Proteomes" id="UP000517759"/>
    </source>
</evidence>
<evidence type="ECO:0000259" key="2">
    <source>
        <dbReference type="Pfam" id="PF01266"/>
    </source>
</evidence>
<dbReference type="RefSeq" id="WP_183505455.1">
    <property type="nucleotide sequence ID" value="NZ_BSPG01000039.1"/>
</dbReference>
<feature type="domain" description="FAD dependent oxidoreductase" evidence="2">
    <location>
        <begin position="34"/>
        <end position="385"/>
    </location>
</feature>
<reference evidence="3" key="1">
    <citation type="journal article" date="2014" name="Int. J. Syst. Evol. Microbiol.">
        <title>Complete genome of a new Firmicutes species belonging to the dominant human colonic microbiota ('Ruminococcus bicirculans') reveals two chromosomes and a selective capacity to utilize plant glucans.</title>
        <authorList>
            <consortium name="NISC Comparative Sequencing Program"/>
            <person name="Wegmann U."/>
            <person name="Louis P."/>
            <person name="Goesmann A."/>
            <person name="Henrissat B."/>
            <person name="Duncan S.H."/>
            <person name="Flint H.J."/>
        </authorList>
    </citation>
    <scope>NUCLEOTIDE SEQUENCE</scope>
    <source>
        <strain evidence="3">NBRC 107710</strain>
    </source>
</reference>
<dbReference type="PANTHER" id="PTHR13847:SF201">
    <property type="entry name" value="PUTATIBE OXIDOREDUCTASE"/>
    <property type="match status" value="1"/>
</dbReference>
<dbReference type="GO" id="GO:0016491">
    <property type="term" value="F:oxidoreductase activity"/>
    <property type="evidence" value="ECO:0007669"/>
    <property type="project" value="UniProtKB-KW"/>
</dbReference>
<dbReference type="AlphaFoldDB" id="A0A7W6AHS0"/>
<reference evidence="6" key="2">
    <citation type="journal article" date="2019" name="Int. J. Syst. Evol. Microbiol.">
        <title>The Global Catalogue of Microorganisms (GCM) 10K type strain sequencing project: providing services to taxonomists for standard genome sequencing and annotation.</title>
        <authorList>
            <consortium name="The Broad Institute Genomics Platform"/>
            <consortium name="The Broad Institute Genome Sequencing Center for Infectious Disease"/>
            <person name="Wu L."/>
            <person name="Ma J."/>
        </authorList>
    </citation>
    <scope>NUCLEOTIDE SEQUENCE [LARGE SCALE GENOMIC DNA]</scope>
    <source>
        <strain evidence="6">NBRC 107710</strain>
    </source>
</reference>
<dbReference type="InterPro" id="IPR036188">
    <property type="entry name" value="FAD/NAD-bd_sf"/>
</dbReference>
<dbReference type="PANTHER" id="PTHR13847">
    <property type="entry name" value="SARCOSINE DEHYDROGENASE-RELATED"/>
    <property type="match status" value="1"/>
</dbReference>
<dbReference type="EMBL" id="JACIDN010000004">
    <property type="protein sequence ID" value="MBB3902968.1"/>
    <property type="molecule type" value="Genomic_DNA"/>
</dbReference>
<keyword evidence="1" id="KW-0560">Oxidoreductase</keyword>
<protein>
    <submittedName>
        <fullName evidence="3">FAD-dependent oxidoreductase</fullName>
    </submittedName>
    <submittedName>
        <fullName evidence="4">Glycine/D-amino acid oxidase-like deaminating enzyme</fullName>
    </submittedName>
</protein>
<dbReference type="Pfam" id="PF01266">
    <property type="entry name" value="DAO"/>
    <property type="match status" value="1"/>
</dbReference>
<name>A0A7W6AHS0_9HYPH</name>
<dbReference type="Proteomes" id="UP000517759">
    <property type="component" value="Unassembled WGS sequence"/>
</dbReference>
<evidence type="ECO:0000313" key="4">
    <source>
        <dbReference type="EMBL" id="MBB3902968.1"/>
    </source>
</evidence>
<gene>
    <name evidence="3" type="ORF">GCM10007884_43230</name>
    <name evidence="4" type="ORF">GGR33_002470</name>
</gene>
<dbReference type="EMBL" id="BSPG01000039">
    <property type="protein sequence ID" value="GLS46330.1"/>
    <property type="molecule type" value="Genomic_DNA"/>
</dbReference>